<dbReference type="Proteomes" id="UP000011116">
    <property type="component" value="Chromosome 7H"/>
</dbReference>
<keyword evidence="4 7" id="KW-1133">Transmembrane helix</keyword>
<accession>A0A8I6YKD8</accession>
<evidence type="ECO:0000256" key="5">
    <source>
        <dbReference type="ARBA" id="ARBA00023136"/>
    </source>
</evidence>
<feature type="compositionally biased region" description="Acidic residues" evidence="6">
    <location>
        <begin position="713"/>
        <end position="722"/>
    </location>
</feature>
<evidence type="ECO:0000256" key="6">
    <source>
        <dbReference type="SAM" id="MobiDB-lite"/>
    </source>
</evidence>
<evidence type="ECO:0000256" key="2">
    <source>
        <dbReference type="ARBA" id="ARBA00010487"/>
    </source>
</evidence>
<dbReference type="Gramene" id="HORVU.MOREX.r2.7HG0551470.1">
    <property type="protein sequence ID" value="HORVU.MOREX.r2.7HG0551470.1"/>
    <property type="gene ID" value="HORVU.MOREX.r2.7HG0551470"/>
</dbReference>
<evidence type="ECO:0000256" key="4">
    <source>
        <dbReference type="ARBA" id="ARBA00022989"/>
    </source>
</evidence>
<reference evidence="8" key="3">
    <citation type="submission" date="2022-01" db="UniProtKB">
        <authorList>
            <consortium name="EnsemblPlants"/>
        </authorList>
    </citation>
    <scope>IDENTIFICATION</scope>
    <source>
        <strain evidence="8">subsp. vulgare</strain>
    </source>
</reference>
<name>A0A8I6YKD8_HORVV</name>
<feature type="transmembrane region" description="Helical" evidence="7">
    <location>
        <begin position="482"/>
        <end position="503"/>
    </location>
</feature>
<feature type="region of interest" description="Disordered" evidence="6">
    <location>
        <begin position="634"/>
        <end position="658"/>
    </location>
</feature>
<evidence type="ECO:0000313" key="8">
    <source>
        <dbReference type="EnsemblPlants" id="HORVU.MOREX.r3.7HG0664770.1"/>
    </source>
</evidence>
<dbReference type="InterPro" id="IPR051584">
    <property type="entry name" value="GPCR-associated_LMBR1"/>
</dbReference>
<organism evidence="8 9">
    <name type="scientific">Hordeum vulgare subsp. vulgare</name>
    <name type="common">Domesticated barley</name>
    <dbReference type="NCBI Taxonomy" id="112509"/>
    <lineage>
        <taxon>Eukaryota</taxon>
        <taxon>Viridiplantae</taxon>
        <taxon>Streptophyta</taxon>
        <taxon>Embryophyta</taxon>
        <taxon>Tracheophyta</taxon>
        <taxon>Spermatophyta</taxon>
        <taxon>Magnoliopsida</taxon>
        <taxon>Liliopsida</taxon>
        <taxon>Poales</taxon>
        <taxon>Poaceae</taxon>
        <taxon>BOP clade</taxon>
        <taxon>Pooideae</taxon>
        <taxon>Triticodae</taxon>
        <taxon>Triticeae</taxon>
        <taxon>Hordeinae</taxon>
        <taxon>Hordeum</taxon>
    </lineage>
</organism>
<feature type="compositionally biased region" description="Low complexity" evidence="6">
    <location>
        <begin position="671"/>
        <end position="692"/>
    </location>
</feature>
<dbReference type="PANTHER" id="PTHR21355">
    <property type="entry name" value="G-PROTEIN COUPLED RECEPTOR-ASSOCIATED PROTEIN LMBRD2"/>
    <property type="match status" value="1"/>
</dbReference>
<evidence type="ECO:0000256" key="7">
    <source>
        <dbReference type="SAM" id="Phobius"/>
    </source>
</evidence>
<dbReference type="Pfam" id="PF04791">
    <property type="entry name" value="LMBR1"/>
    <property type="match status" value="1"/>
</dbReference>
<feature type="transmembrane region" description="Helical" evidence="7">
    <location>
        <begin position="6"/>
        <end position="23"/>
    </location>
</feature>
<dbReference type="GeneID" id="123412032"/>
<evidence type="ECO:0008006" key="10">
    <source>
        <dbReference type="Google" id="ProtNLM"/>
    </source>
</evidence>
<feature type="region of interest" description="Disordered" evidence="6">
    <location>
        <begin position="671"/>
        <end position="729"/>
    </location>
</feature>
<dbReference type="KEGG" id="hvg:123412032"/>
<dbReference type="GO" id="GO:0016020">
    <property type="term" value="C:membrane"/>
    <property type="evidence" value="ECO:0000318"/>
    <property type="project" value="GO_Central"/>
</dbReference>
<feature type="transmembrane region" description="Helical" evidence="7">
    <location>
        <begin position="138"/>
        <end position="163"/>
    </location>
</feature>
<reference evidence="8" key="2">
    <citation type="submission" date="2020-10" db="EMBL/GenBank/DDBJ databases">
        <authorList>
            <person name="Scholz U."/>
            <person name="Mascher M."/>
            <person name="Fiebig A."/>
        </authorList>
    </citation>
    <scope>NUCLEOTIDE SEQUENCE [LARGE SCALE GENOMIC DNA]</scope>
    <source>
        <strain evidence="8">cv. Morex</strain>
    </source>
</reference>
<dbReference type="Gramene" id="HORVU.MOREX.r3.7HG0664770.1">
    <property type="protein sequence ID" value="HORVU.MOREX.r3.7HG0664770.1"/>
    <property type="gene ID" value="HORVU.MOREX.r3.7HG0664770"/>
</dbReference>
<comment type="subcellular location">
    <subcellularLocation>
        <location evidence="1">Membrane</location>
        <topology evidence="1">Multi-pass membrane protein</topology>
    </subcellularLocation>
</comment>
<feature type="transmembrane region" description="Helical" evidence="7">
    <location>
        <begin position="72"/>
        <end position="91"/>
    </location>
</feature>
<feature type="transmembrane region" description="Helical" evidence="7">
    <location>
        <begin position="346"/>
        <end position="367"/>
    </location>
</feature>
<keyword evidence="3 7" id="KW-0812">Transmembrane</keyword>
<dbReference type="RefSeq" id="XP_044960926.1">
    <property type="nucleotide sequence ID" value="XM_045104991.1"/>
</dbReference>
<sequence length="729" mass="81509">MWVFYLIALPLTVGMVAATLRYFAGPAVPLHVLATVGYAWLCSLSFVILVPTDIYTTITGNQKGDVGFFWSWSYWSTFVLAWAIIPTIKGYEDAGDFTVKERLKTSIRANLLYYEIVGAIGFSGIVLIIIMHHDWGGAILGFAMACSNTFGLVTGAFLLGFGLSEIPKDIWRNADWTRRQKILSHMIAKMAVKLDNARQEYCNTISVVQATSSQMSKRDPLKPFMDIIDNMLAQMLRDDPLFKLSGGNKLAENDMDYDTDEKTMAALRRRLRIAHEEYCRCKSKYTTSVMEALELEDTVTNYEQHDADAWKYVSDLRESRTGTLGSFLDHIEFIWRCILLNRLLKVLSVLLGCISAAILLAEATLLPTGVHLSLFSVLINAAGKQEVLVQVVAFAPLMYMCICTYYPLFRIGMMVVYSLTPGQTSPVSLLMICSMVARYAPAISYNFLNLVHLGGDVRTTFEKRMGSIDDAVPFFGRNFNRIYPLIMVVYTILVAGNFFGYLFEIFGSWKRFKFWTEEEEDTNGFDPSGVMILQKERSWIEQARKLGEQATPLARNFSSVSEDVESGNMLQGIEKVVVIKAAPHSPKREGGAQAKYGVNADHKYSSITERQPTSQQLSVKQVKEETHPASVFLEAGDSENPSPPASVAPDPSAGTASRWASMKAGFRSFRSSMSSKRLLPSSLSRTSSSTSDSLDEIFRGLKRHSSNPRVDVEYLDEDDSALETDRAIR</sequence>
<comment type="similarity">
    <text evidence="2">Belongs to the LIMR family.</text>
</comment>
<reference evidence="9" key="1">
    <citation type="journal article" date="2012" name="Nature">
        <title>A physical, genetic and functional sequence assembly of the barley genome.</title>
        <authorList>
            <consortium name="The International Barley Genome Sequencing Consortium"/>
            <person name="Mayer K.F."/>
            <person name="Waugh R."/>
            <person name="Brown J.W."/>
            <person name="Schulman A."/>
            <person name="Langridge P."/>
            <person name="Platzer M."/>
            <person name="Fincher G.B."/>
            <person name="Muehlbauer G.J."/>
            <person name="Sato K."/>
            <person name="Close T.J."/>
            <person name="Wise R.P."/>
            <person name="Stein N."/>
        </authorList>
    </citation>
    <scope>NUCLEOTIDE SEQUENCE [LARGE SCALE GENOMIC DNA]</scope>
    <source>
        <strain evidence="9">cv. Morex</strain>
    </source>
</reference>
<dbReference type="EnsemblPlants" id="HORVU.MOREX.r3.7HG0664770.1">
    <property type="protein sequence ID" value="HORVU.MOREX.r3.7HG0664770.1"/>
    <property type="gene ID" value="HORVU.MOREX.r3.7HG0664770"/>
</dbReference>
<evidence type="ECO:0000256" key="3">
    <source>
        <dbReference type="ARBA" id="ARBA00022692"/>
    </source>
</evidence>
<keyword evidence="9" id="KW-1185">Reference proteome</keyword>
<feature type="transmembrane region" description="Helical" evidence="7">
    <location>
        <begin position="111"/>
        <end position="132"/>
    </location>
</feature>
<keyword evidence="5 7" id="KW-0472">Membrane</keyword>
<feature type="transmembrane region" description="Helical" evidence="7">
    <location>
        <begin position="387"/>
        <end position="408"/>
    </location>
</feature>
<dbReference type="InterPro" id="IPR006876">
    <property type="entry name" value="LMBR1-like_membr_prot"/>
</dbReference>
<dbReference type="AlphaFoldDB" id="A0A8I6YKD8"/>
<protein>
    <recommendedName>
        <fullName evidence="10">LMBR1-like membrane protein</fullName>
    </recommendedName>
</protein>
<evidence type="ECO:0000313" key="9">
    <source>
        <dbReference type="Proteomes" id="UP000011116"/>
    </source>
</evidence>
<proteinExistence type="inferred from homology"/>
<gene>
    <name evidence="8" type="primary">LOC123412032</name>
</gene>
<dbReference type="PANTHER" id="PTHR21355:SF16">
    <property type="entry name" value="LMBR1-LIKE MEMBRANE PROTEIN"/>
    <property type="match status" value="1"/>
</dbReference>
<dbReference type="OrthoDB" id="203099at2759"/>
<evidence type="ECO:0000256" key="1">
    <source>
        <dbReference type="ARBA" id="ARBA00004141"/>
    </source>
</evidence>
<feature type="transmembrane region" description="Helical" evidence="7">
    <location>
        <begin position="30"/>
        <end position="52"/>
    </location>
</feature>